<organism evidence="8 9">
    <name type="scientific">Vineibacter terrae</name>
    <dbReference type="NCBI Taxonomy" id="2586908"/>
    <lineage>
        <taxon>Bacteria</taxon>
        <taxon>Pseudomonadati</taxon>
        <taxon>Pseudomonadota</taxon>
        <taxon>Alphaproteobacteria</taxon>
        <taxon>Hyphomicrobiales</taxon>
        <taxon>Vineibacter</taxon>
    </lineage>
</organism>
<dbReference type="SUPFAM" id="SSF52540">
    <property type="entry name" value="P-loop containing nucleoside triphosphate hydrolases"/>
    <property type="match status" value="1"/>
</dbReference>
<dbReference type="InterPro" id="IPR006474">
    <property type="entry name" value="Helicase_Cas3_CRISPR-ass_core"/>
</dbReference>
<sequence>MTMNFETFFSSGAGGKKPRPYQERLAEEDWPETRIIPTGFGKTAAVLAAWLWKIGKRDPGTPQRLIYCLPMRTLVEQTEVAAKEWIAAAEKAFPDLAPIHLDVLIGGRSNGRRLPEWMLQPERPAILIGTQDMLVSAALMRGYGVSRYRWPVDFALLHNGTLWVFDEVQLMGAALPTSAQLQEFRRRFGMARESRTLWMSATLDPSWLKTVDFTPEDISRQHDLSQADLHEAGHLWRGVKRLHRLDMTASPASRGDGLTRYAAELAEQIHTLAKPRTNTIVFLNTVARAQAVFDAFNNKSPIGEAILVHSRFRKKERDERMDALKSETPSAGRVVITTQALEAGIDVSSRVLITELAPWSSLVQRFGRCNRYGECGREGADVFWVDMPEQEEAPYTAQEFGEAREKLEHLSACGPADIAAIAPSAPKRGAVIRRRDVLDLYDTDPDLSGFDVDVSLYVRDASDTDVRLFWRHVEEGKEPAFDAPAPDRAELCPAPIGGAKQLLSRAGVRAWVWNGRERRWLGIGKTGVFPGMTLWVDRASGG</sequence>
<dbReference type="AlphaFoldDB" id="A0A5C8P874"/>
<keyword evidence="3" id="KW-0347">Helicase</keyword>
<keyword evidence="1" id="KW-0547">Nucleotide-binding</keyword>
<dbReference type="InterPro" id="IPR027417">
    <property type="entry name" value="P-loop_NTPase"/>
</dbReference>
<dbReference type="GO" id="GO:0016787">
    <property type="term" value="F:hydrolase activity"/>
    <property type="evidence" value="ECO:0007669"/>
    <property type="project" value="UniProtKB-KW"/>
</dbReference>
<evidence type="ECO:0000256" key="2">
    <source>
        <dbReference type="ARBA" id="ARBA00022801"/>
    </source>
</evidence>
<proteinExistence type="inferred from homology"/>
<evidence type="ECO:0000256" key="3">
    <source>
        <dbReference type="ARBA" id="ARBA00022806"/>
    </source>
</evidence>
<dbReference type="GO" id="GO:0003676">
    <property type="term" value="F:nucleic acid binding"/>
    <property type="evidence" value="ECO:0007669"/>
    <property type="project" value="InterPro"/>
</dbReference>
<dbReference type="OrthoDB" id="9815222at2"/>
<dbReference type="Proteomes" id="UP000321638">
    <property type="component" value="Unassembled WGS sequence"/>
</dbReference>
<evidence type="ECO:0000256" key="1">
    <source>
        <dbReference type="ARBA" id="ARBA00022741"/>
    </source>
</evidence>
<dbReference type="PANTHER" id="PTHR47959:SF16">
    <property type="entry name" value="CRISPR-ASSOCIATED NUCLEASE_HELICASE CAS3-RELATED"/>
    <property type="match status" value="1"/>
</dbReference>
<dbReference type="PROSITE" id="PS51194">
    <property type="entry name" value="HELICASE_CTER"/>
    <property type="match status" value="1"/>
</dbReference>
<evidence type="ECO:0000313" key="8">
    <source>
        <dbReference type="EMBL" id="TXL69593.1"/>
    </source>
</evidence>
<dbReference type="EMBL" id="VDUZ01000077">
    <property type="protein sequence ID" value="TXL69593.1"/>
    <property type="molecule type" value="Genomic_DNA"/>
</dbReference>
<evidence type="ECO:0000256" key="4">
    <source>
        <dbReference type="ARBA" id="ARBA00022840"/>
    </source>
</evidence>
<dbReference type="Pfam" id="PF22590">
    <property type="entry name" value="Cas3-like_C_2"/>
    <property type="match status" value="1"/>
</dbReference>
<dbReference type="GO" id="GO:0051607">
    <property type="term" value="P:defense response to virus"/>
    <property type="evidence" value="ECO:0007669"/>
    <property type="project" value="UniProtKB-KW"/>
</dbReference>
<dbReference type="RefSeq" id="WP_147852305.1">
    <property type="nucleotide sequence ID" value="NZ_VDUZ01000077.1"/>
</dbReference>
<keyword evidence="9" id="KW-1185">Reference proteome</keyword>
<dbReference type="Gene3D" id="3.40.50.300">
    <property type="entry name" value="P-loop containing nucleotide triphosphate hydrolases"/>
    <property type="match status" value="2"/>
</dbReference>
<dbReference type="SMART" id="SM00487">
    <property type="entry name" value="DEXDc"/>
    <property type="match status" value="1"/>
</dbReference>
<name>A0A5C8P874_9HYPH</name>
<evidence type="ECO:0000259" key="7">
    <source>
        <dbReference type="PROSITE" id="PS51194"/>
    </source>
</evidence>
<keyword evidence="4" id="KW-0067">ATP-binding</keyword>
<dbReference type="InterPro" id="IPR050079">
    <property type="entry name" value="DEAD_box_RNA_helicase"/>
</dbReference>
<dbReference type="InterPro" id="IPR001650">
    <property type="entry name" value="Helicase_C-like"/>
</dbReference>
<dbReference type="Pfam" id="PF00270">
    <property type="entry name" value="DEAD"/>
    <property type="match status" value="1"/>
</dbReference>
<keyword evidence="2" id="KW-0378">Hydrolase</keyword>
<keyword evidence="5" id="KW-0051">Antiviral defense</keyword>
<dbReference type="PANTHER" id="PTHR47959">
    <property type="entry name" value="ATP-DEPENDENT RNA HELICASE RHLE-RELATED"/>
    <property type="match status" value="1"/>
</dbReference>
<evidence type="ECO:0000256" key="6">
    <source>
        <dbReference type="ARBA" id="ARBA00038437"/>
    </source>
</evidence>
<feature type="domain" description="Helicase C-terminal" evidence="7">
    <location>
        <begin position="257"/>
        <end position="411"/>
    </location>
</feature>
<comment type="similarity">
    <text evidence="6">Belongs to the DEAD box helicase family.</text>
</comment>
<dbReference type="GO" id="GO:0005524">
    <property type="term" value="F:ATP binding"/>
    <property type="evidence" value="ECO:0007669"/>
    <property type="project" value="UniProtKB-KW"/>
</dbReference>
<dbReference type="GO" id="GO:0005829">
    <property type="term" value="C:cytosol"/>
    <property type="evidence" value="ECO:0007669"/>
    <property type="project" value="TreeGrafter"/>
</dbReference>
<evidence type="ECO:0000313" key="9">
    <source>
        <dbReference type="Proteomes" id="UP000321638"/>
    </source>
</evidence>
<reference evidence="8 9" key="1">
    <citation type="submission" date="2019-06" db="EMBL/GenBank/DDBJ databases">
        <title>New taxonomy in bacterial strain CC-CFT640, isolated from vineyard.</title>
        <authorList>
            <person name="Lin S.-Y."/>
            <person name="Tsai C.-F."/>
            <person name="Young C.-C."/>
        </authorList>
    </citation>
    <scope>NUCLEOTIDE SEQUENCE [LARGE SCALE GENOMIC DNA]</scope>
    <source>
        <strain evidence="8 9">CC-CFT640</strain>
    </source>
</reference>
<accession>A0A5C8P874</accession>
<dbReference type="InterPro" id="IPR014001">
    <property type="entry name" value="Helicase_ATP-bd"/>
</dbReference>
<gene>
    <name evidence="8" type="primary">cas3</name>
    <name evidence="8" type="ORF">FHP25_38345</name>
</gene>
<protein>
    <submittedName>
        <fullName evidence="8">CRISPR-associated helicase Cas3</fullName>
    </submittedName>
</protein>
<dbReference type="SMART" id="SM00490">
    <property type="entry name" value="HELICc"/>
    <property type="match status" value="1"/>
</dbReference>
<dbReference type="InterPro" id="IPR011545">
    <property type="entry name" value="DEAD/DEAH_box_helicase_dom"/>
</dbReference>
<dbReference type="InterPro" id="IPR054712">
    <property type="entry name" value="Cas3-like_dom"/>
</dbReference>
<dbReference type="GO" id="GO:0003724">
    <property type="term" value="F:RNA helicase activity"/>
    <property type="evidence" value="ECO:0007669"/>
    <property type="project" value="TreeGrafter"/>
</dbReference>
<dbReference type="NCBIfam" id="TIGR01587">
    <property type="entry name" value="cas3_core"/>
    <property type="match status" value="1"/>
</dbReference>
<comment type="caution">
    <text evidence="8">The sequence shown here is derived from an EMBL/GenBank/DDBJ whole genome shotgun (WGS) entry which is preliminary data.</text>
</comment>
<evidence type="ECO:0000256" key="5">
    <source>
        <dbReference type="ARBA" id="ARBA00023118"/>
    </source>
</evidence>